<evidence type="ECO:0000313" key="2">
    <source>
        <dbReference type="Proteomes" id="UP001597260"/>
    </source>
</evidence>
<evidence type="ECO:0000313" key="1">
    <source>
        <dbReference type="EMBL" id="MFD1326096.1"/>
    </source>
</evidence>
<name>A0ABW3YRR0_9ACTN</name>
<dbReference type="RefSeq" id="WP_377579234.1">
    <property type="nucleotide sequence ID" value="NZ_JBHTMP010000118.1"/>
</dbReference>
<protein>
    <submittedName>
        <fullName evidence="1">Uncharacterized protein</fullName>
    </submittedName>
</protein>
<accession>A0ABW3YRR0</accession>
<organism evidence="1 2">
    <name type="scientific">Micromonospora sonneratiae</name>
    <dbReference type="NCBI Taxonomy" id="1184706"/>
    <lineage>
        <taxon>Bacteria</taxon>
        <taxon>Bacillati</taxon>
        <taxon>Actinomycetota</taxon>
        <taxon>Actinomycetes</taxon>
        <taxon>Micromonosporales</taxon>
        <taxon>Micromonosporaceae</taxon>
        <taxon>Micromonospora</taxon>
    </lineage>
</organism>
<proteinExistence type="predicted"/>
<comment type="caution">
    <text evidence="1">The sequence shown here is derived from an EMBL/GenBank/DDBJ whole genome shotgun (WGS) entry which is preliminary data.</text>
</comment>
<reference evidence="2" key="1">
    <citation type="journal article" date="2019" name="Int. J. Syst. Evol. Microbiol.">
        <title>The Global Catalogue of Microorganisms (GCM) 10K type strain sequencing project: providing services to taxonomists for standard genome sequencing and annotation.</title>
        <authorList>
            <consortium name="The Broad Institute Genomics Platform"/>
            <consortium name="The Broad Institute Genome Sequencing Center for Infectious Disease"/>
            <person name="Wu L."/>
            <person name="Ma J."/>
        </authorList>
    </citation>
    <scope>NUCLEOTIDE SEQUENCE [LARGE SCALE GENOMIC DNA]</scope>
    <source>
        <strain evidence="2">JCM 31037</strain>
    </source>
</reference>
<gene>
    <name evidence="1" type="ORF">ACFQ4H_33965</name>
</gene>
<dbReference type="EMBL" id="JBHTMP010000118">
    <property type="protein sequence ID" value="MFD1326096.1"/>
    <property type="molecule type" value="Genomic_DNA"/>
</dbReference>
<keyword evidence="2" id="KW-1185">Reference proteome</keyword>
<dbReference type="Proteomes" id="UP001597260">
    <property type="component" value="Unassembled WGS sequence"/>
</dbReference>
<sequence>MGYELHITRAKRHCDSRKNPIDLSEWLAYAQSSPTLTVGGWDGDIPIFSHVCGDGSDVSLTWADGEIMIKGYFTTDPANEFVPMATDLRANVLGDDDERYTEAGVVEPC</sequence>